<evidence type="ECO:0000313" key="2">
    <source>
        <dbReference type="Proteomes" id="UP000268313"/>
    </source>
</evidence>
<reference evidence="2" key="1">
    <citation type="submission" date="2018-09" db="EMBL/GenBank/DDBJ databases">
        <authorList>
            <person name="Livingstone P.G."/>
            <person name="Whitworth D.E."/>
        </authorList>
    </citation>
    <scope>NUCLEOTIDE SEQUENCE [LARGE SCALE GENOMIC DNA]</scope>
    <source>
        <strain evidence="2">CA043D</strain>
    </source>
</reference>
<organism evidence="1 2">
    <name type="scientific">Corallococcus carmarthensis</name>
    <dbReference type="NCBI Taxonomy" id="2316728"/>
    <lineage>
        <taxon>Bacteria</taxon>
        <taxon>Pseudomonadati</taxon>
        <taxon>Myxococcota</taxon>
        <taxon>Myxococcia</taxon>
        <taxon>Myxococcales</taxon>
        <taxon>Cystobacterineae</taxon>
        <taxon>Myxococcaceae</taxon>
        <taxon>Corallococcus</taxon>
    </lineage>
</organism>
<proteinExistence type="predicted"/>
<keyword evidence="2" id="KW-1185">Reference proteome</keyword>
<dbReference type="EMBL" id="RAWE01000010">
    <property type="protein sequence ID" value="RKH06492.1"/>
    <property type="molecule type" value="Genomic_DNA"/>
</dbReference>
<accession>A0A3A8KVT3</accession>
<name>A0A3A8KVT3_9BACT</name>
<protein>
    <submittedName>
        <fullName evidence="1">Uncharacterized protein</fullName>
    </submittedName>
</protein>
<dbReference type="OrthoDB" id="5515704at2"/>
<gene>
    <name evidence="1" type="ORF">D7X32_04735</name>
</gene>
<dbReference type="RefSeq" id="WP_120601300.1">
    <property type="nucleotide sequence ID" value="NZ_RAWE01000010.1"/>
</dbReference>
<sequence length="126" mass="13824">MSTLDWLTYAAKRSTTEHGLLGQVFATYQSIEDCTPDALADELGCDEKTLKQLSLCRKPSGDAFAEQVKILCGRFGLEPYALANVLRQVEIMGEDFLNGNEGAGMHRTGTLQLAALDRRKKDEPAS</sequence>
<dbReference type="AlphaFoldDB" id="A0A3A8KVT3"/>
<comment type="caution">
    <text evidence="1">The sequence shown here is derived from an EMBL/GenBank/DDBJ whole genome shotgun (WGS) entry which is preliminary data.</text>
</comment>
<dbReference type="Proteomes" id="UP000268313">
    <property type="component" value="Unassembled WGS sequence"/>
</dbReference>
<evidence type="ECO:0000313" key="1">
    <source>
        <dbReference type="EMBL" id="RKH06492.1"/>
    </source>
</evidence>